<dbReference type="SUPFAM" id="SSF51658">
    <property type="entry name" value="Xylose isomerase-like"/>
    <property type="match status" value="1"/>
</dbReference>
<gene>
    <name evidence="1" type="ORF">EDD76_11220</name>
</gene>
<dbReference type="EMBL" id="SLUO01000012">
    <property type="protein sequence ID" value="TCL56193.1"/>
    <property type="molecule type" value="Genomic_DNA"/>
</dbReference>
<dbReference type="InterPro" id="IPR036237">
    <property type="entry name" value="Xyl_isomerase-like_sf"/>
</dbReference>
<accession>A0A4R1QSZ9</accession>
<dbReference type="Pfam" id="PF05114">
    <property type="entry name" value="MbnB_TglH_ChrH"/>
    <property type="match status" value="1"/>
</dbReference>
<organism evidence="1 2">
    <name type="scientific">Kineothrix alysoides</name>
    <dbReference type="NCBI Taxonomy" id="1469948"/>
    <lineage>
        <taxon>Bacteria</taxon>
        <taxon>Bacillati</taxon>
        <taxon>Bacillota</taxon>
        <taxon>Clostridia</taxon>
        <taxon>Lachnospirales</taxon>
        <taxon>Lachnospiraceae</taxon>
        <taxon>Kineothrix</taxon>
    </lineage>
</organism>
<reference evidence="1 2" key="1">
    <citation type="submission" date="2019-03" db="EMBL/GenBank/DDBJ databases">
        <title>Genomic Encyclopedia of Type Strains, Phase IV (KMG-IV): sequencing the most valuable type-strain genomes for metagenomic binning, comparative biology and taxonomic classification.</title>
        <authorList>
            <person name="Goeker M."/>
        </authorList>
    </citation>
    <scope>NUCLEOTIDE SEQUENCE [LARGE SCALE GENOMIC DNA]</scope>
    <source>
        <strain evidence="1 2">DSM 100556</strain>
    </source>
</reference>
<evidence type="ECO:0000313" key="1">
    <source>
        <dbReference type="EMBL" id="TCL56193.1"/>
    </source>
</evidence>
<evidence type="ECO:0008006" key="3">
    <source>
        <dbReference type="Google" id="ProtNLM"/>
    </source>
</evidence>
<dbReference type="Proteomes" id="UP000295718">
    <property type="component" value="Unassembled WGS sequence"/>
</dbReference>
<protein>
    <recommendedName>
        <fullName evidence="3">Sugar phosphate isomerase/epimerase</fullName>
    </recommendedName>
</protein>
<keyword evidence="2" id="KW-1185">Reference proteome</keyword>
<dbReference type="AlphaFoldDB" id="A0A4R1QSZ9"/>
<comment type="caution">
    <text evidence="1">The sequence shown here is derived from an EMBL/GenBank/DDBJ whole genome shotgun (WGS) entry which is preliminary data.</text>
</comment>
<dbReference type="InterPro" id="IPR007801">
    <property type="entry name" value="MbnB/TglH/ChrH"/>
</dbReference>
<dbReference type="RefSeq" id="WP_031389331.1">
    <property type="nucleotide sequence ID" value="NZ_JPNB01000001.1"/>
</dbReference>
<dbReference type="Gene3D" id="3.20.20.150">
    <property type="entry name" value="Divalent-metal-dependent TIM barrel enzymes"/>
    <property type="match status" value="1"/>
</dbReference>
<proteinExistence type="predicted"/>
<sequence length="262" mass="30221">MSKKYKLGCNWSLALRNLIKSNSIDIDYIKAGEQKDFKERMHEIRDLRPILLHGGIGFSLRTGMISLSQVDFTYLNKLIMQCGSPQYGIHIALTQDESRDMFTDEKIFANMTSVINEFKKALSVPLLIENTPDCLVDQRFYKFVPYIFPDQINRLLHDNDVSLLLDITHAKITARFHGWDIHGYLESLLLNRVKEIHINGCGADKKGVLMDSHQAMEDEDFALLDWVLCRTNPEIISLEYNGYGNENESTIASQIKKFFDFF</sequence>
<evidence type="ECO:0000313" key="2">
    <source>
        <dbReference type="Proteomes" id="UP000295718"/>
    </source>
</evidence>
<name>A0A4R1QSZ9_9FIRM</name>
<dbReference type="STRING" id="1469948.GCA_000732725_00568"/>